<dbReference type="EMBL" id="JAEMWZ010000031">
    <property type="protein sequence ID" value="KAG7141434.1"/>
    <property type="molecule type" value="Genomic_DNA"/>
</dbReference>
<reference evidence="3" key="2">
    <citation type="submission" date="2015-05" db="EMBL/GenBank/DDBJ databases">
        <authorList>
            <person name="Fogelqvist Johan"/>
        </authorList>
    </citation>
    <scope>NUCLEOTIDE SEQUENCE [LARGE SCALE GENOMIC DNA]</scope>
</reference>
<reference evidence="1" key="1">
    <citation type="submission" date="2015-05" db="EMBL/GenBank/DDBJ databases">
        <authorList>
            <person name="Wang D.B."/>
            <person name="Wang M."/>
        </authorList>
    </citation>
    <scope>NUCLEOTIDE SEQUENCE [LARGE SCALE GENOMIC DNA]</scope>
    <source>
        <strain evidence="1">VL1</strain>
    </source>
</reference>
<protein>
    <submittedName>
        <fullName evidence="1">Uncharacterized protein</fullName>
    </submittedName>
</protein>
<dbReference type="InterPro" id="IPR036052">
    <property type="entry name" value="TrpB-like_PALP_sf"/>
</dbReference>
<accession>A0A0G4LZU7</accession>
<gene>
    <name evidence="1" type="ORF">BN1708_004422</name>
    <name evidence="2" type="ORF">HYQ45_001996</name>
</gene>
<proteinExistence type="predicted"/>
<keyword evidence="3" id="KW-1185">Reference proteome</keyword>
<dbReference type="Gene3D" id="3.40.50.1100">
    <property type="match status" value="1"/>
</dbReference>
<organism evidence="1 3">
    <name type="scientific">Verticillium longisporum</name>
    <name type="common">Verticillium dahliae var. longisporum</name>
    <dbReference type="NCBI Taxonomy" id="100787"/>
    <lineage>
        <taxon>Eukaryota</taxon>
        <taxon>Fungi</taxon>
        <taxon>Dikarya</taxon>
        <taxon>Ascomycota</taxon>
        <taxon>Pezizomycotina</taxon>
        <taxon>Sordariomycetes</taxon>
        <taxon>Hypocreomycetidae</taxon>
        <taxon>Glomerellales</taxon>
        <taxon>Plectosphaerellaceae</taxon>
        <taxon>Verticillium</taxon>
    </lineage>
</organism>
<sequence>MATQAERSVFSTRRRRPIAEFEEPPAAVQAFHAQLPLYAPTPLMSLQTLARALGEAFAAAARVPQGVCVQDTSMEGYDGRLLA</sequence>
<dbReference type="Proteomes" id="UP000689129">
    <property type="component" value="Unassembled WGS sequence"/>
</dbReference>
<dbReference type="AlphaFoldDB" id="A0A0G4LZU7"/>
<dbReference type="EMBL" id="CVQH01020418">
    <property type="protein sequence ID" value="CRK27532.1"/>
    <property type="molecule type" value="Genomic_DNA"/>
</dbReference>
<feature type="non-terminal residue" evidence="1">
    <location>
        <position position="83"/>
    </location>
</feature>
<dbReference type="Proteomes" id="UP000044602">
    <property type="component" value="Unassembled WGS sequence"/>
</dbReference>
<evidence type="ECO:0000313" key="2">
    <source>
        <dbReference type="EMBL" id="KAG7141434.1"/>
    </source>
</evidence>
<name>A0A0G4LZU7_VERLO</name>
<reference evidence="2" key="3">
    <citation type="journal article" date="2021" name="Mol. Plant Pathol.">
        <title>A 20-kb lineage-specific genomic region tames virulence in pathogenic amphidiploid Verticillium longisporum.</title>
        <authorList>
            <person name="Harting R."/>
            <person name="Starke J."/>
            <person name="Kusch H."/>
            <person name="Poggeler S."/>
            <person name="Maurus I."/>
            <person name="Schluter R."/>
            <person name="Landesfeind M."/>
            <person name="Bulla I."/>
            <person name="Nowrousian M."/>
            <person name="de Jonge R."/>
            <person name="Stahlhut G."/>
            <person name="Hoff K.J."/>
            <person name="Asshauer K.P."/>
            <person name="Thurmer A."/>
            <person name="Stanke M."/>
            <person name="Daniel R."/>
            <person name="Morgenstern B."/>
            <person name="Thomma B.P.H.J."/>
            <person name="Kronstad J.W."/>
            <person name="Braus-Stromeyer S.A."/>
            <person name="Braus G.H."/>
        </authorList>
    </citation>
    <scope>NUCLEOTIDE SEQUENCE</scope>
    <source>
        <strain evidence="2">Vl32</strain>
    </source>
</reference>
<evidence type="ECO:0000313" key="3">
    <source>
        <dbReference type="Proteomes" id="UP000044602"/>
    </source>
</evidence>
<evidence type="ECO:0000313" key="1">
    <source>
        <dbReference type="EMBL" id="CRK27532.1"/>
    </source>
</evidence>